<reference evidence="2 3" key="1">
    <citation type="journal article" date="2018" name="PLoS ONE">
        <title>The draft genome of Kipferlia bialata reveals reductive genome evolution in fornicate parasites.</title>
        <authorList>
            <person name="Tanifuji G."/>
            <person name="Takabayashi S."/>
            <person name="Kume K."/>
            <person name="Takagi M."/>
            <person name="Nakayama T."/>
            <person name="Kamikawa R."/>
            <person name="Inagaki Y."/>
            <person name="Hashimoto T."/>
        </authorList>
    </citation>
    <scope>NUCLEOTIDE SEQUENCE [LARGE SCALE GENOMIC DNA]</scope>
    <source>
        <strain evidence="2">NY0173</strain>
    </source>
</reference>
<dbReference type="Proteomes" id="UP000265618">
    <property type="component" value="Unassembled WGS sequence"/>
</dbReference>
<feature type="transmembrane region" description="Helical" evidence="1">
    <location>
        <begin position="75"/>
        <end position="93"/>
    </location>
</feature>
<feature type="transmembrane region" description="Helical" evidence="1">
    <location>
        <begin position="49"/>
        <end position="69"/>
    </location>
</feature>
<accession>A0A391P5D4</accession>
<keyword evidence="1" id="KW-0812">Transmembrane</keyword>
<keyword evidence="3" id="KW-1185">Reference proteome</keyword>
<name>A0A391P5D4_9EUKA</name>
<evidence type="ECO:0000313" key="3">
    <source>
        <dbReference type="Proteomes" id="UP000265618"/>
    </source>
</evidence>
<keyword evidence="1" id="KW-1133">Transmembrane helix</keyword>
<organism evidence="2 3">
    <name type="scientific">Kipferlia bialata</name>
    <dbReference type="NCBI Taxonomy" id="797122"/>
    <lineage>
        <taxon>Eukaryota</taxon>
        <taxon>Metamonada</taxon>
        <taxon>Carpediemonas-like organisms</taxon>
        <taxon>Kipferlia</taxon>
    </lineage>
</organism>
<protein>
    <submittedName>
        <fullName evidence="2">Uncharacterized protein</fullName>
    </submittedName>
</protein>
<keyword evidence="1" id="KW-0472">Membrane</keyword>
<dbReference type="AlphaFoldDB" id="A0A391P5D4"/>
<evidence type="ECO:0000313" key="2">
    <source>
        <dbReference type="EMBL" id="GCA63402.1"/>
    </source>
</evidence>
<sequence>MTGHAGGYDRAALTQSITKDKKLSKGQREKLQQELNARMSWWDRHSPRIILGGGYILFFAVMILFFVLFGFFWGLVLSCLWVAGVVLAIKGMTRVTQVKNARQKTLDYFETQNTPIETP</sequence>
<evidence type="ECO:0000256" key="1">
    <source>
        <dbReference type="SAM" id="Phobius"/>
    </source>
</evidence>
<gene>
    <name evidence="2" type="ORF">KIPB_009735</name>
</gene>
<comment type="caution">
    <text evidence="2">The sequence shown here is derived from an EMBL/GenBank/DDBJ whole genome shotgun (WGS) entry which is preliminary data.</text>
</comment>
<dbReference type="EMBL" id="BDIP01003396">
    <property type="protein sequence ID" value="GCA63402.1"/>
    <property type="molecule type" value="Genomic_DNA"/>
</dbReference>
<proteinExistence type="predicted"/>